<accession>A0ABR2UJ60</accession>
<organism evidence="2 3">
    <name type="scientific">Seiridium unicorne</name>
    <dbReference type="NCBI Taxonomy" id="138068"/>
    <lineage>
        <taxon>Eukaryota</taxon>
        <taxon>Fungi</taxon>
        <taxon>Dikarya</taxon>
        <taxon>Ascomycota</taxon>
        <taxon>Pezizomycotina</taxon>
        <taxon>Sordariomycetes</taxon>
        <taxon>Xylariomycetidae</taxon>
        <taxon>Amphisphaeriales</taxon>
        <taxon>Sporocadaceae</taxon>
        <taxon>Seiridium</taxon>
    </lineage>
</organism>
<evidence type="ECO:0000313" key="3">
    <source>
        <dbReference type="Proteomes" id="UP001408356"/>
    </source>
</evidence>
<gene>
    <name evidence="2" type="ORF">SUNI508_11086</name>
</gene>
<sequence>MRTGQPQYGSTRHNQPFPMSRQKMGSPAQRQRPWCMHPAGALAIGMVAMQMYVQCEGVFQSTKHASANGPQPHLAHNATQITHPVKAFLYNPPDRRQNCRNNTRDKQHLSYRETIAILDLDPDQPS</sequence>
<reference evidence="2 3" key="1">
    <citation type="journal article" date="2024" name="J. Plant Pathol.">
        <title>Sequence and assembly of the genome of Seiridium unicorne, isolate CBS 538.82, causal agent of cypress canker disease.</title>
        <authorList>
            <person name="Scali E."/>
            <person name="Rocca G.D."/>
            <person name="Danti R."/>
            <person name="Garbelotto M."/>
            <person name="Barberini S."/>
            <person name="Baroncelli R."/>
            <person name="Emiliani G."/>
        </authorList>
    </citation>
    <scope>NUCLEOTIDE SEQUENCE [LARGE SCALE GENOMIC DNA]</scope>
    <source>
        <strain evidence="2 3">BM-138-508</strain>
    </source>
</reference>
<proteinExistence type="predicted"/>
<name>A0ABR2UJ60_9PEZI</name>
<evidence type="ECO:0000256" key="1">
    <source>
        <dbReference type="SAM" id="MobiDB-lite"/>
    </source>
</evidence>
<dbReference type="EMBL" id="JARVKF010000424">
    <property type="protein sequence ID" value="KAK9414648.1"/>
    <property type="molecule type" value="Genomic_DNA"/>
</dbReference>
<protein>
    <submittedName>
        <fullName evidence="2">Uncharacterized protein</fullName>
    </submittedName>
</protein>
<evidence type="ECO:0000313" key="2">
    <source>
        <dbReference type="EMBL" id="KAK9414648.1"/>
    </source>
</evidence>
<keyword evidence="3" id="KW-1185">Reference proteome</keyword>
<feature type="compositionally biased region" description="Polar residues" evidence="1">
    <location>
        <begin position="1"/>
        <end position="14"/>
    </location>
</feature>
<dbReference type="Proteomes" id="UP001408356">
    <property type="component" value="Unassembled WGS sequence"/>
</dbReference>
<comment type="caution">
    <text evidence="2">The sequence shown here is derived from an EMBL/GenBank/DDBJ whole genome shotgun (WGS) entry which is preliminary data.</text>
</comment>
<feature type="region of interest" description="Disordered" evidence="1">
    <location>
        <begin position="1"/>
        <end position="32"/>
    </location>
</feature>